<keyword evidence="1" id="KW-0479">Metal-binding</keyword>
<evidence type="ECO:0000259" key="6">
    <source>
        <dbReference type="Pfam" id="PF05485"/>
    </source>
</evidence>
<evidence type="ECO:0000313" key="9">
    <source>
        <dbReference type="Proteomes" id="UP001148838"/>
    </source>
</evidence>
<dbReference type="InterPro" id="IPR022242">
    <property type="entry name" value="TNP-like_C"/>
</dbReference>
<comment type="caution">
    <text evidence="8">The sequence shown here is derived from an EMBL/GenBank/DDBJ whole genome shotgun (WGS) entry which is preliminary data.</text>
</comment>
<sequence>MRIRYEGVNITKHSTDLLSQSMETMSKTRYVLASPYRGQHRCNYCFNISTHLYTTALVQLVSPVQRGTGCVDLPCIVKYTTSIVSRLWRKFQETQSIADRPRQGRPRKTTPDQDRLHAYTHGKLNCVDAALVPLQTTVRIRLSSYGKRFPVARSNGRNKAQLTLSRSHRHADSYSIAADTTLRTVEIIQHRNSTWTRKSIFPGALYEDKVPLHAENTIRNQWIVACRRADKFNPNTSRICSRHFKSDDFELDFRAQLLDIPVKRPRILKPTARVIKRADITLLVSDFDISGTIDVSDTNISSNSEMVSVSNYSIPSECQTVTIVDSSPSGSSFQTVPQCEEDGLQYIAGYVASKFKDKYPDLGDYTHKLQATHDYCIPSWVQHLSFGGLVKPSDKWMNNFHKIEKHFIEFHGNEVQRGENVLKGLLNMYQDILVTFPLMLFTLV</sequence>
<reference evidence="8 9" key="1">
    <citation type="journal article" date="2022" name="Allergy">
        <title>Genome assembly and annotation of Periplaneta americana reveal a comprehensive cockroach allergen profile.</title>
        <authorList>
            <person name="Wang L."/>
            <person name="Xiong Q."/>
            <person name="Saelim N."/>
            <person name="Wang L."/>
            <person name="Nong W."/>
            <person name="Wan A.T."/>
            <person name="Shi M."/>
            <person name="Liu X."/>
            <person name="Cao Q."/>
            <person name="Hui J.H.L."/>
            <person name="Sookrung N."/>
            <person name="Leung T.F."/>
            <person name="Tungtrongchitr A."/>
            <person name="Tsui S.K.W."/>
        </authorList>
    </citation>
    <scope>NUCLEOTIDE SEQUENCE [LARGE SCALE GENOMIC DNA]</scope>
    <source>
        <strain evidence="8">PWHHKU_190912</strain>
    </source>
</reference>
<evidence type="ECO:0008006" key="10">
    <source>
        <dbReference type="Google" id="ProtNLM"/>
    </source>
</evidence>
<feature type="domain" description="THAP-type" evidence="6">
    <location>
        <begin position="211"/>
        <end position="253"/>
    </location>
</feature>
<protein>
    <recommendedName>
        <fullName evidence="10">THAP-type domain-containing protein</fullName>
    </recommendedName>
</protein>
<dbReference type="Pfam" id="PF05485">
    <property type="entry name" value="THAP"/>
    <property type="match status" value="1"/>
</dbReference>
<keyword evidence="4" id="KW-0238">DNA-binding</keyword>
<name>A0ABQ8T9M3_PERAM</name>
<evidence type="ECO:0000259" key="7">
    <source>
        <dbReference type="Pfam" id="PF12596"/>
    </source>
</evidence>
<dbReference type="Proteomes" id="UP001148838">
    <property type="component" value="Unassembled WGS sequence"/>
</dbReference>
<organism evidence="8 9">
    <name type="scientific">Periplaneta americana</name>
    <name type="common">American cockroach</name>
    <name type="synonym">Blatta americana</name>
    <dbReference type="NCBI Taxonomy" id="6978"/>
    <lineage>
        <taxon>Eukaryota</taxon>
        <taxon>Metazoa</taxon>
        <taxon>Ecdysozoa</taxon>
        <taxon>Arthropoda</taxon>
        <taxon>Hexapoda</taxon>
        <taxon>Insecta</taxon>
        <taxon>Pterygota</taxon>
        <taxon>Neoptera</taxon>
        <taxon>Polyneoptera</taxon>
        <taxon>Dictyoptera</taxon>
        <taxon>Blattodea</taxon>
        <taxon>Blattoidea</taxon>
        <taxon>Blattidae</taxon>
        <taxon>Blattinae</taxon>
        <taxon>Periplaneta</taxon>
    </lineage>
</organism>
<dbReference type="EMBL" id="JAJSOF020000013">
    <property type="protein sequence ID" value="KAJ4442669.1"/>
    <property type="molecule type" value="Genomic_DNA"/>
</dbReference>
<dbReference type="Pfam" id="PF12596">
    <property type="entry name" value="Tnp_P_element_C"/>
    <property type="match status" value="1"/>
</dbReference>
<evidence type="ECO:0000256" key="4">
    <source>
        <dbReference type="ARBA" id="ARBA00023125"/>
    </source>
</evidence>
<feature type="domain" description="Transposable element P transposase-like C-terminal" evidence="7">
    <location>
        <begin position="324"/>
        <end position="369"/>
    </location>
</feature>
<keyword evidence="9" id="KW-1185">Reference proteome</keyword>
<evidence type="ECO:0000256" key="1">
    <source>
        <dbReference type="ARBA" id="ARBA00022723"/>
    </source>
</evidence>
<evidence type="ECO:0000256" key="2">
    <source>
        <dbReference type="ARBA" id="ARBA00022771"/>
    </source>
</evidence>
<keyword evidence="2" id="KW-0863">Zinc-finger</keyword>
<dbReference type="InterPro" id="IPR006612">
    <property type="entry name" value="THAP_Znf"/>
</dbReference>
<accession>A0ABQ8T9M3</accession>
<dbReference type="SUPFAM" id="SSF57716">
    <property type="entry name" value="Glucocorticoid receptor-like (DNA-binding domain)"/>
    <property type="match status" value="1"/>
</dbReference>
<keyword evidence="3" id="KW-0862">Zinc</keyword>
<evidence type="ECO:0000256" key="5">
    <source>
        <dbReference type="SAM" id="MobiDB-lite"/>
    </source>
</evidence>
<feature type="region of interest" description="Disordered" evidence="5">
    <location>
        <begin position="95"/>
        <end position="114"/>
    </location>
</feature>
<proteinExistence type="predicted"/>
<evidence type="ECO:0000313" key="8">
    <source>
        <dbReference type="EMBL" id="KAJ4442669.1"/>
    </source>
</evidence>
<evidence type="ECO:0000256" key="3">
    <source>
        <dbReference type="ARBA" id="ARBA00022833"/>
    </source>
</evidence>
<gene>
    <name evidence="8" type="ORF">ANN_04258</name>
</gene>